<dbReference type="GO" id="GO:0005524">
    <property type="term" value="F:ATP binding"/>
    <property type="evidence" value="ECO:0007669"/>
    <property type="project" value="UniProtKB-UniRule"/>
</dbReference>
<keyword evidence="5 14" id="KW-0347">Helicase</keyword>
<dbReference type="InterPro" id="IPR000212">
    <property type="entry name" value="DNA_helicase_UvrD/REP"/>
</dbReference>
<proteinExistence type="predicted"/>
<name>Q2LU40_SYNAS</name>
<dbReference type="InParanoid" id="Q2LU40"/>
<keyword evidence="7 14" id="KW-0067">ATP-binding</keyword>
<dbReference type="eggNOG" id="COG1074">
    <property type="taxonomic scope" value="Bacteria"/>
</dbReference>
<dbReference type="EC" id="5.6.2.4" evidence="12"/>
<evidence type="ECO:0000256" key="3">
    <source>
        <dbReference type="ARBA" id="ARBA00022763"/>
    </source>
</evidence>
<dbReference type="AlphaFoldDB" id="Q2LU40"/>
<dbReference type="HOGENOM" id="CLU_001114_0_0_7"/>
<dbReference type="STRING" id="56780.SYN_01911"/>
<dbReference type="GO" id="GO:0005829">
    <property type="term" value="C:cytosol"/>
    <property type="evidence" value="ECO:0007669"/>
    <property type="project" value="TreeGrafter"/>
</dbReference>
<dbReference type="GO" id="GO:0043138">
    <property type="term" value="F:3'-5' DNA helicase activity"/>
    <property type="evidence" value="ECO:0007669"/>
    <property type="project" value="UniProtKB-EC"/>
</dbReference>
<protein>
    <recommendedName>
        <fullName evidence="12">DNA 3'-5' helicase</fullName>
        <ecNumber evidence="12">5.6.2.4</ecNumber>
    </recommendedName>
</protein>
<dbReference type="GO" id="GO:0004527">
    <property type="term" value="F:exonuclease activity"/>
    <property type="evidence" value="ECO:0007669"/>
    <property type="project" value="UniProtKB-KW"/>
</dbReference>
<dbReference type="EMBL" id="CP000252">
    <property type="protein sequence ID" value="ABC77602.1"/>
    <property type="molecule type" value="Genomic_DNA"/>
</dbReference>
<evidence type="ECO:0000313" key="18">
    <source>
        <dbReference type="EMBL" id="ABC77602.1"/>
    </source>
</evidence>
<keyword evidence="19" id="KW-1185">Reference proteome</keyword>
<keyword evidence="10" id="KW-0413">Isomerase</keyword>
<organism evidence="18 19">
    <name type="scientific">Syntrophus aciditrophicus (strain SB)</name>
    <dbReference type="NCBI Taxonomy" id="56780"/>
    <lineage>
        <taxon>Bacteria</taxon>
        <taxon>Pseudomonadati</taxon>
        <taxon>Thermodesulfobacteriota</taxon>
        <taxon>Syntrophia</taxon>
        <taxon>Syntrophales</taxon>
        <taxon>Syntrophaceae</taxon>
        <taxon>Syntrophus</taxon>
    </lineage>
</organism>
<accession>Q2LU40</accession>
<dbReference type="InterPro" id="IPR014016">
    <property type="entry name" value="UvrD-like_ATP-bd"/>
</dbReference>
<evidence type="ECO:0000256" key="14">
    <source>
        <dbReference type="PROSITE-ProRule" id="PRU00560"/>
    </source>
</evidence>
<feature type="compositionally biased region" description="Polar residues" evidence="15">
    <location>
        <begin position="1"/>
        <end position="12"/>
    </location>
</feature>
<dbReference type="SUPFAM" id="SSF52980">
    <property type="entry name" value="Restriction endonuclease-like"/>
    <property type="match status" value="1"/>
</dbReference>
<dbReference type="Gene3D" id="3.40.50.300">
    <property type="entry name" value="P-loop containing nucleotide triphosphate hydrolases"/>
    <property type="match status" value="4"/>
</dbReference>
<feature type="domain" description="UvrD-like helicase ATP-binding" evidence="16">
    <location>
        <begin position="11"/>
        <end position="430"/>
    </location>
</feature>
<comment type="catalytic activity">
    <reaction evidence="11">
        <text>Couples ATP hydrolysis with the unwinding of duplex DNA by translocating in the 3'-5' direction.</text>
        <dbReference type="EC" id="5.6.2.4"/>
    </reaction>
</comment>
<evidence type="ECO:0000313" key="19">
    <source>
        <dbReference type="Proteomes" id="UP000001933"/>
    </source>
</evidence>
<dbReference type="PROSITE" id="PS51198">
    <property type="entry name" value="UVRD_HELICASE_ATP_BIND"/>
    <property type="match status" value="1"/>
</dbReference>
<dbReference type="GO" id="GO:0000725">
    <property type="term" value="P:recombinational repair"/>
    <property type="evidence" value="ECO:0007669"/>
    <property type="project" value="TreeGrafter"/>
</dbReference>
<evidence type="ECO:0000256" key="11">
    <source>
        <dbReference type="ARBA" id="ARBA00034617"/>
    </source>
</evidence>
<dbReference type="InterPro" id="IPR038726">
    <property type="entry name" value="PDDEXK_AddAB-type"/>
</dbReference>
<dbReference type="PROSITE" id="PS51217">
    <property type="entry name" value="UVRD_HELICASE_CTER"/>
    <property type="match status" value="1"/>
</dbReference>
<evidence type="ECO:0000256" key="13">
    <source>
        <dbReference type="ARBA" id="ARBA00048988"/>
    </source>
</evidence>
<evidence type="ECO:0000256" key="1">
    <source>
        <dbReference type="ARBA" id="ARBA00022722"/>
    </source>
</evidence>
<evidence type="ECO:0000256" key="4">
    <source>
        <dbReference type="ARBA" id="ARBA00022801"/>
    </source>
</evidence>
<dbReference type="InterPro" id="IPR011604">
    <property type="entry name" value="PDDEXK-like_dom_sf"/>
</dbReference>
<dbReference type="SUPFAM" id="SSF52540">
    <property type="entry name" value="P-loop containing nucleoside triphosphate hydrolases"/>
    <property type="match status" value="1"/>
</dbReference>
<gene>
    <name evidence="18" type="ORF">SYN_01911</name>
</gene>
<dbReference type="Proteomes" id="UP000001933">
    <property type="component" value="Chromosome"/>
</dbReference>
<dbReference type="Gene3D" id="3.90.320.10">
    <property type="match status" value="1"/>
</dbReference>
<reference evidence="18 19" key="1">
    <citation type="journal article" date="2007" name="Proc. Natl. Acad. Sci. U.S.A.">
        <title>The genome of Syntrophus aciditrophicus: life at the thermodynamic limit of microbial growth.</title>
        <authorList>
            <person name="McInerney M.J."/>
            <person name="Rohlin L."/>
            <person name="Mouttaki H."/>
            <person name="Kim U."/>
            <person name="Krupp R.S."/>
            <person name="Rios-Hernandez L."/>
            <person name="Sieber J."/>
            <person name="Struchtemeyer C.G."/>
            <person name="Bhattacharyya A."/>
            <person name="Campbell J.W."/>
            <person name="Gunsalus R.P."/>
        </authorList>
    </citation>
    <scope>NUCLEOTIDE SEQUENCE [LARGE SCALE GENOMIC DNA]</scope>
    <source>
        <strain evidence="18 19">SB</strain>
    </source>
</reference>
<dbReference type="InterPro" id="IPR014017">
    <property type="entry name" value="DNA_helicase_UvrD-like_C"/>
</dbReference>
<feature type="domain" description="UvrD-like helicase C-terminal" evidence="17">
    <location>
        <begin position="442"/>
        <end position="673"/>
    </location>
</feature>
<keyword evidence="9" id="KW-0234">DNA repair</keyword>
<dbReference type="Pfam" id="PF13361">
    <property type="entry name" value="UvrD_C"/>
    <property type="match status" value="1"/>
</dbReference>
<feature type="binding site" evidence="14">
    <location>
        <begin position="32"/>
        <end position="39"/>
    </location>
    <ligand>
        <name>ATP</name>
        <dbReference type="ChEBI" id="CHEBI:30616"/>
    </ligand>
</feature>
<dbReference type="KEGG" id="sat:SYN_01911"/>
<evidence type="ECO:0000256" key="15">
    <source>
        <dbReference type="SAM" id="MobiDB-lite"/>
    </source>
</evidence>
<feature type="region of interest" description="Disordered" evidence="15">
    <location>
        <begin position="1"/>
        <end position="20"/>
    </location>
</feature>
<keyword evidence="4 14" id="KW-0378">Hydrolase</keyword>
<evidence type="ECO:0000259" key="16">
    <source>
        <dbReference type="PROSITE" id="PS51198"/>
    </source>
</evidence>
<comment type="catalytic activity">
    <reaction evidence="13">
        <text>ATP + H2O = ADP + phosphate + H(+)</text>
        <dbReference type="Rhea" id="RHEA:13065"/>
        <dbReference type="ChEBI" id="CHEBI:15377"/>
        <dbReference type="ChEBI" id="CHEBI:15378"/>
        <dbReference type="ChEBI" id="CHEBI:30616"/>
        <dbReference type="ChEBI" id="CHEBI:43474"/>
        <dbReference type="ChEBI" id="CHEBI:456216"/>
        <dbReference type="EC" id="5.6.2.4"/>
    </reaction>
</comment>
<evidence type="ECO:0000256" key="9">
    <source>
        <dbReference type="ARBA" id="ARBA00023204"/>
    </source>
</evidence>
<evidence type="ECO:0000256" key="7">
    <source>
        <dbReference type="ARBA" id="ARBA00022840"/>
    </source>
</evidence>
<dbReference type="Pfam" id="PF12705">
    <property type="entry name" value="PDDEXK_1"/>
    <property type="match status" value="1"/>
</dbReference>
<dbReference type="PANTHER" id="PTHR11070">
    <property type="entry name" value="UVRD / RECB / PCRA DNA HELICASE FAMILY MEMBER"/>
    <property type="match status" value="1"/>
</dbReference>
<evidence type="ECO:0000259" key="17">
    <source>
        <dbReference type="PROSITE" id="PS51217"/>
    </source>
</evidence>
<sequence>MPLQGSLPQTRPLSDDRTTRRPPMVKSLFVTASAGSGKTFRLTREVRSHLDREGEFVVAATFTRAAAAEMEKRILDAIDEGKESPVDKLRFIMRAARVHFSTIDALFHQFLSTEAYVPQLADDHEKAIIATLADTRFFQHPRVLADIESIVIAARILHLQPDSLIAELDKGRESLEAWDCPERLLDALKGEQSRLVAEYDQLRAKVQVVAEATRGALRSQVAAPLLEPLAGVDLKRALFLKDNLADVRVAAADRATPAYAALEDLYPRMRVLISEHLINTKRLRSALLKRFIALRADVIAEEKEKLGRLFFDDVPRKLIALDGPDSPDRPLFAARLYEMGFHRTAHLLLDEFQDTSQIQFTLLRPLIEDILGSVGSNAEGDRSIFLVGDWKQSIYQWRGAAPDMLRASLTPALASGQIAAETLPYNYRSTPLLIEFFNHLVADLFAGTDKVNMQAPPEKPKHPYGGISEVAVIPVACGAGDEPVYERLIEAIVKKKAECGRPWGDIAVLCRTNRHMDRAAAALARAGIPTSGIRGREMLSLREGTALYLSLIALFTAHDGRFIPRALKSLDYGEAQGATLMSAVAQLAETVGNAPRPHRFAAFASALRDLAPHFPRILIETLWDEAERYFVRPDAVDAAAFLRYLLTMSHLITIPEGEHADRVKLATIHGTKGLEFPHVFLFWKEEHDRAPEIPHPEDGCPLSLSKDELAFLATDPIEGAAAIAEAVTVVKEERAEETANIIYVAATRAAKSLTILLRADREGALKGYSERMFTTAQEPIADAERTEFGWRHDYGLEKPRPADHEDLIEPDLGDLPAVPADSDEMDAALRSAAIEAGIERGLRIHAILARLTCDRQTIAPDSLAAEEQAVVERFLHEEKVREILFRPGKVLVEQHISDTRTFGIVDRLIIAPDRITLIDFKTGRVGHLADKYRPQMLRYRMILQGLFAGRPVECYLLFVDEPQRIVII</sequence>
<keyword evidence="1" id="KW-0540">Nuclease</keyword>
<evidence type="ECO:0000256" key="6">
    <source>
        <dbReference type="ARBA" id="ARBA00022839"/>
    </source>
</evidence>
<keyword evidence="6" id="KW-0269">Exonuclease</keyword>
<dbReference type="GO" id="GO:0003677">
    <property type="term" value="F:DNA binding"/>
    <property type="evidence" value="ECO:0007669"/>
    <property type="project" value="UniProtKB-KW"/>
</dbReference>
<dbReference type="InterPro" id="IPR027417">
    <property type="entry name" value="P-loop_NTPase"/>
</dbReference>
<evidence type="ECO:0000256" key="2">
    <source>
        <dbReference type="ARBA" id="ARBA00022741"/>
    </source>
</evidence>
<dbReference type="Pfam" id="PF00580">
    <property type="entry name" value="UvrD-helicase"/>
    <property type="match status" value="1"/>
</dbReference>
<keyword evidence="3" id="KW-0227">DNA damage</keyword>
<keyword evidence="2 14" id="KW-0547">Nucleotide-binding</keyword>
<evidence type="ECO:0000256" key="5">
    <source>
        <dbReference type="ARBA" id="ARBA00022806"/>
    </source>
</evidence>
<dbReference type="PANTHER" id="PTHR11070:SF67">
    <property type="entry name" value="DNA 3'-5' HELICASE"/>
    <property type="match status" value="1"/>
</dbReference>
<evidence type="ECO:0000256" key="12">
    <source>
        <dbReference type="ARBA" id="ARBA00034808"/>
    </source>
</evidence>
<evidence type="ECO:0000256" key="8">
    <source>
        <dbReference type="ARBA" id="ARBA00023125"/>
    </source>
</evidence>
<keyword evidence="8" id="KW-0238">DNA-binding</keyword>
<evidence type="ECO:0000256" key="10">
    <source>
        <dbReference type="ARBA" id="ARBA00023235"/>
    </source>
</evidence>
<dbReference type="InterPro" id="IPR011335">
    <property type="entry name" value="Restrct_endonuc-II-like"/>
</dbReference>